<evidence type="ECO:0000313" key="2">
    <source>
        <dbReference type="EMBL" id="CAK8698535.1"/>
    </source>
</evidence>
<proteinExistence type="predicted"/>
<feature type="transmembrane region" description="Helical" evidence="1">
    <location>
        <begin position="374"/>
        <end position="396"/>
    </location>
</feature>
<protein>
    <recommendedName>
        <fullName evidence="4">SEFIR domain-containing protein</fullName>
    </recommendedName>
</protein>
<name>A0ABP0H7M6_CLALP</name>
<accession>A0ABP0H7M6</accession>
<sequence>MVGTASLLTGIVAIRYFNNKVSKRKRCAGKSFFIVISSSANEEMRQAGDRLACCMNKLGLEVLYSLWKATEIDNTGAVQQMQKFVTKADHIIILYSAQSDSSFRCLYSSDSDQFLPSKSDPLELARHIIQESMLLDYSVVYFHSSREGWLSQTIHGDGKIDGAIFNCDRICKHSAPYTDVIAPGEDDVCEVYTEYEPSVGVPPPPPKDITFSWYSFMEETGETKLALNISWKGYCSGRLDGYLIELSPGESMVSFDTYLMMQQFCTLHYETMVDISYSCYGMATSAMPNVKPGEDFYVQVLPLPVIDFNSNEGSIFPWTADPTFLHIPGCDSNEVINRTITCQRREVLETTLPNVYLPTTEFHIRKFSNILSEYVVYAIIGLLLLLVTLCLVCCIAKYGCTLAFRKDDLQLLSTKFLVVINKSAKTDVQIFGDKLACSLKRLGMPGTYTLWKTTEIDNTGATTWLGNQIKNTDYLILLYGNSMRCPPSSVGSESCSRNSCSSETTKPLINQTLDHADIAWNLVDQPTVAMQNFKYSVVRFHSDIESWISNVPRSKVYQLPEDITKFGQNALGINNKENLRFLEKSFKI</sequence>
<reference evidence="2 3" key="1">
    <citation type="submission" date="2024-02" db="EMBL/GenBank/DDBJ databases">
        <authorList>
            <person name="Daric V."/>
            <person name="Darras S."/>
        </authorList>
    </citation>
    <scope>NUCLEOTIDE SEQUENCE [LARGE SCALE GENOMIC DNA]</scope>
</reference>
<evidence type="ECO:0008006" key="4">
    <source>
        <dbReference type="Google" id="ProtNLM"/>
    </source>
</evidence>
<gene>
    <name evidence="2" type="ORF">CVLEPA_LOCUS31969</name>
</gene>
<organism evidence="2 3">
    <name type="scientific">Clavelina lepadiformis</name>
    <name type="common">Light-bulb sea squirt</name>
    <name type="synonym">Ascidia lepadiformis</name>
    <dbReference type="NCBI Taxonomy" id="159417"/>
    <lineage>
        <taxon>Eukaryota</taxon>
        <taxon>Metazoa</taxon>
        <taxon>Chordata</taxon>
        <taxon>Tunicata</taxon>
        <taxon>Ascidiacea</taxon>
        <taxon>Aplousobranchia</taxon>
        <taxon>Clavelinidae</taxon>
        <taxon>Clavelina</taxon>
    </lineage>
</organism>
<keyword evidence="1" id="KW-0472">Membrane</keyword>
<comment type="caution">
    <text evidence="2">The sequence shown here is derived from an EMBL/GenBank/DDBJ whole genome shotgun (WGS) entry which is preliminary data.</text>
</comment>
<keyword evidence="1" id="KW-0812">Transmembrane</keyword>
<evidence type="ECO:0000256" key="1">
    <source>
        <dbReference type="SAM" id="Phobius"/>
    </source>
</evidence>
<dbReference type="Proteomes" id="UP001642483">
    <property type="component" value="Unassembled WGS sequence"/>
</dbReference>
<keyword evidence="3" id="KW-1185">Reference proteome</keyword>
<keyword evidence="1" id="KW-1133">Transmembrane helix</keyword>
<evidence type="ECO:0000313" key="3">
    <source>
        <dbReference type="Proteomes" id="UP001642483"/>
    </source>
</evidence>
<dbReference type="Gene3D" id="3.40.50.11530">
    <property type="match status" value="1"/>
</dbReference>
<dbReference type="EMBL" id="CAWYQH010000174">
    <property type="protein sequence ID" value="CAK8698535.1"/>
    <property type="molecule type" value="Genomic_DNA"/>
</dbReference>